<dbReference type="EMBL" id="CP023004">
    <property type="protein sequence ID" value="AWI08298.1"/>
    <property type="molecule type" value="Genomic_DNA"/>
</dbReference>
<gene>
    <name evidence="2" type="ORF">CKA38_02655</name>
</gene>
<organism evidence="2 3">
    <name type="scientific">Ereboglobus luteus</name>
    <dbReference type="NCBI Taxonomy" id="1796921"/>
    <lineage>
        <taxon>Bacteria</taxon>
        <taxon>Pseudomonadati</taxon>
        <taxon>Verrucomicrobiota</taxon>
        <taxon>Opitutia</taxon>
        <taxon>Opitutales</taxon>
        <taxon>Opitutaceae</taxon>
        <taxon>Ereboglobus</taxon>
    </lineage>
</organism>
<sequence>MKTNTKHNKPTSNKAASVTPEADAFFADPVDPLAEGRALGLEVITHLLLWMSDAPTLESRGLRATVALYCIRPDLIDGLTFEQIGELAGCTPQAVHKLANDFRENTGMQS</sequence>
<feature type="region of interest" description="Disordered" evidence="1">
    <location>
        <begin position="1"/>
        <end position="20"/>
    </location>
</feature>
<protein>
    <submittedName>
        <fullName evidence="2">Uncharacterized protein</fullName>
    </submittedName>
</protein>
<evidence type="ECO:0000313" key="2">
    <source>
        <dbReference type="EMBL" id="AWI08298.1"/>
    </source>
</evidence>
<evidence type="ECO:0000256" key="1">
    <source>
        <dbReference type="SAM" id="MobiDB-lite"/>
    </source>
</evidence>
<proteinExistence type="predicted"/>
<dbReference type="KEGG" id="elut:CKA38_02655"/>
<reference evidence="2 3" key="1">
    <citation type="journal article" date="2018" name="Syst. Appl. Microbiol.">
        <title>Ereboglobus luteus gen. nov. sp. nov. from cockroach guts, and new insights into the oxygen relationship of the genera Opitutus and Didymococcus (Verrucomicrobia: Opitutaceae).</title>
        <authorList>
            <person name="Tegtmeier D."/>
            <person name="Belitz A."/>
            <person name="Radek R."/>
            <person name="Heimerl T."/>
            <person name="Brune A."/>
        </authorList>
    </citation>
    <scope>NUCLEOTIDE SEQUENCE [LARGE SCALE GENOMIC DNA]</scope>
    <source>
        <strain evidence="2 3">Ho45</strain>
    </source>
</reference>
<accession>A0A2U8E0C6</accession>
<evidence type="ECO:0000313" key="3">
    <source>
        <dbReference type="Proteomes" id="UP000244896"/>
    </source>
</evidence>
<dbReference type="RefSeq" id="WP_108824104.1">
    <property type="nucleotide sequence ID" value="NZ_CP023004.1"/>
</dbReference>
<dbReference type="Proteomes" id="UP000244896">
    <property type="component" value="Chromosome"/>
</dbReference>
<keyword evidence="3" id="KW-1185">Reference proteome</keyword>
<name>A0A2U8E0C6_9BACT</name>
<dbReference type="OrthoDB" id="196665at2"/>
<dbReference type="AlphaFoldDB" id="A0A2U8E0C6"/>